<dbReference type="RefSeq" id="WP_367636051.1">
    <property type="nucleotide sequence ID" value="NZ_JBFNQN010000001.1"/>
</dbReference>
<comment type="caution">
    <text evidence="2">The sequence shown here is derived from an EMBL/GenBank/DDBJ whole genome shotgun (WGS) entry which is preliminary data.</text>
</comment>
<name>A0ABV3P1H8_9ACTN</name>
<sequence length="141" mass="15353">MTTVRRFSDAVHVRYGDADEGEETPVQFIWRGRLYVVREVLSRWRERSAWWEHAAVAAVHGDVTDSDATGPGGRPARRRVLEIGDLEREVFRVEASVGRAGGAGVYDLARAVAPGTAAVSEVAGTSSSEASGDWQLLRVSD</sequence>
<protein>
    <submittedName>
        <fullName evidence="2">DUF6504 family protein</fullName>
    </submittedName>
</protein>
<dbReference type="EMBL" id="JBFNQN010000001">
    <property type="protein sequence ID" value="MEW9263471.1"/>
    <property type="molecule type" value="Genomic_DNA"/>
</dbReference>
<keyword evidence="3" id="KW-1185">Reference proteome</keyword>
<dbReference type="Pfam" id="PF20114">
    <property type="entry name" value="DUF6504"/>
    <property type="match status" value="1"/>
</dbReference>
<accession>A0ABV3P1H8</accession>
<gene>
    <name evidence="2" type="ORF">AB1207_01800</name>
</gene>
<dbReference type="Proteomes" id="UP001555826">
    <property type="component" value="Unassembled WGS sequence"/>
</dbReference>
<dbReference type="InterPro" id="IPR045443">
    <property type="entry name" value="DUF6504"/>
</dbReference>
<evidence type="ECO:0000259" key="1">
    <source>
        <dbReference type="Pfam" id="PF20114"/>
    </source>
</evidence>
<feature type="domain" description="DUF6504" evidence="1">
    <location>
        <begin position="4"/>
        <end position="141"/>
    </location>
</feature>
<reference evidence="2 3" key="1">
    <citation type="submission" date="2024-07" db="EMBL/GenBank/DDBJ databases">
        <authorList>
            <person name="Thanompreechachai J."/>
            <person name="Duangmal K."/>
        </authorList>
    </citation>
    <scope>NUCLEOTIDE SEQUENCE [LARGE SCALE GENOMIC DNA]</scope>
    <source>
        <strain evidence="2 3">KCTC 19886</strain>
    </source>
</reference>
<evidence type="ECO:0000313" key="2">
    <source>
        <dbReference type="EMBL" id="MEW9263471.1"/>
    </source>
</evidence>
<evidence type="ECO:0000313" key="3">
    <source>
        <dbReference type="Proteomes" id="UP001555826"/>
    </source>
</evidence>
<organism evidence="2 3">
    <name type="scientific">Kineococcus endophyticus</name>
    <dbReference type="NCBI Taxonomy" id="1181883"/>
    <lineage>
        <taxon>Bacteria</taxon>
        <taxon>Bacillati</taxon>
        <taxon>Actinomycetota</taxon>
        <taxon>Actinomycetes</taxon>
        <taxon>Kineosporiales</taxon>
        <taxon>Kineosporiaceae</taxon>
        <taxon>Kineococcus</taxon>
    </lineage>
</organism>
<proteinExistence type="predicted"/>